<dbReference type="SUPFAM" id="SSF48726">
    <property type="entry name" value="Immunoglobulin"/>
    <property type="match status" value="3"/>
</dbReference>
<feature type="chain" id="PRO_5034428249" description="Platelet-derived growth factor receptor-like protein" evidence="4">
    <location>
        <begin position="20"/>
        <end position="305"/>
    </location>
</feature>
<sequence length="305" mass="32938">MGPGTLLLLLAATAWHGQGVPVIEPSGPELVVEPGAAVTLRCVSNVSVEWGGPISRYWALDPDAPSSTLTTDNATFQHTGTYRCSEPGEPLGGSATIHLYVKDHHRPWRVLAQEVTVLEGQDARLPCLLTDPALAGGVSLTRLRGRPVLRQTNYSFSLWHGFTIHKAKFIESQDYACSVLVDGRAVWSSVRLKVQKVIPGPPTLTLKPTELVRIQGEAAQIVCSATDVDVSFDVTLYHGDTELAISQQSDFHDNRYQRVLTLDLDHAAVRDAGNYTCVATNARGTHAASMVFRVVGTPPPSPCLA</sequence>
<dbReference type="GeneTree" id="ENSGT00940000155506"/>
<dbReference type="InterPro" id="IPR003599">
    <property type="entry name" value="Ig_sub"/>
</dbReference>
<dbReference type="GO" id="GO:0050793">
    <property type="term" value="P:regulation of developmental process"/>
    <property type="evidence" value="ECO:0007669"/>
    <property type="project" value="UniProtKB-ARBA"/>
</dbReference>
<protein>
    <recommendedName>
        <fullName evidence="2">Platelet-derived growth factor receptor-like protein</fullName>
    </recommendedName>
</protein>
<dbReference type="Gene3D" id="2.60.40.10">
    <property type="entry name" value="Immunoglobulins"/>
    <property type="match status" value="3"/>
</dbReference>
<dbReference type="Pfam" id="PF00047">
    <property type="entry name" value="ig"/>
    <property type="match status" value="1"/>
</dbReference>
<name>A0A8C3VXM0_9CETA</name>
<proteinExistence type="predicted"/>
<dbReference type="Ensembl" id="ENSCWAT00000008974.1">
    <property type="protein sequence ID" value="ENSCWAP00000008246.1"/>
    <property type="gene ID" value="ENSCWAG00000006378.1"/>
</dbReference>
<dbReference type="FunFam" id="2.60.40.10:FF:001029">
    <property type="entry name" value="Macrophage colony-stimulating factor 1 receptor"/>
    <property type="match status" value="1"/>
</dbReference>
<keyword evidence="3" id="KW-0393">Immunoglobulin domain</keyword>
<dbReference type="FunFam" id="2.60.40.10:FF:001160">
    <property type="entry name" value="Macrophage colony-stimulating factor 1 receptor"/>
    <property type="match status" value="1"/>
</dbReference>
<dbReference type="SMART" id="SM00408">
    <property type="entry name" value="IGc2"/>
    <property type="match status" value="2"/>
</dbReference>
<comment type="subunit">
    <text evidence="1">Forms a complex composed of PDGFRL, TNK2 and GRB2.</text>
</comment>
<dbReference type="PANTHER" id="PTHR15360">
    <property type="entry name" value="PLATELET-DERIVED GROWTH FACTOR RECEPTOR LIKE"/>
    <property type="match status" value="1"/>
</dbReference>
<reference evidence="6" key="2">
    <citation type="submission" date="2025-09" db="UniProtKB">
        <authorList>
            <consortium name="Ensembl"/>
        </authorList>
    </citation>
    <scope>IDENTIFICATION</scope>
</reference>
<dbReference type="InterPro" id="IPR013151">
    <property type="entry name" value="Immunoglobulin_dom"/>
</dbReference>
<dbReference type="AlphaFoldDB" id="A0A8C3VXM0"/>
<dbReference type="GO" id="GO:0030097">
    <property type="term" value="P:hemopoiesis"/>
    <property type="evidence" value="ECO:0007669"/>
    <property type="project" value="UniProtKB-ARBA"/>
</dbReference>
<dbReference type="PROSITE" id="PS50835">
    <property type="entry name" value="IG_LIKE"/>
    <property type="match status" value="2"/>
</dbReference>
<evidence type="ECO:0000256" key="4">
    <source>
        <dbReference type="SAM" id="SignalP"/>
    </source>
</evidence>
<keyword evidence="4" id="KW-0732">Signal</keyword>
<evidence type="ECO:0000313" key="6">
    <source>
        <dbReference type="Ensembl" id="ENSCWAP00000008246.1"/>
    </source>
</evidence>
<reference evidence="6" key="1">
    <citation type="submission" date="2025-08" db="UniProtKB">
        <authorList>
            <consortium name="Ensembl"/>
        </authorList>
    </citation>
    <scope>IDENTIFICATION</scope>
</reference>
<evidence type="ECO:0000256" key="3">
    <source>
        <dbReference type="ARBA" id="ARBA00023319"/>
    </source>
</evidence>
<dbReference type="GO" id="GO:0048513">
    <property type="term" value="P:animal organ development"/>
    <property type="evidence" value="ECO:0007669"/>
    <property type="project" value="UniProtKB-ARBA"/>
</dbReference>
<dbReference type="InterPro" id="IPR042495">
    <property type="entry name" value="PDGFRL"/>
</dbReference>
<feature type="signal peptide" evidence="4">
    <location>
        <begin position="1"/>
        <end position="19"/>
    </location>
</feature>
<evidence type="ECO:0000256" key="2">
    <source>
        <dbReference type="ARBA" id="ARBA00019671"/>
    </source>
</evidence>
<keyword evidence="7" id="KW-1185">Reference proteome</keyword>
<dbReference type="InterPro" id="IPR003598">
    <property type="entry name" value="Ig_sub2"/>
</dbReference>
<dbReference type="PANTHER" id="PTHR15360:SF4">
    <property type="entry name" value="PROTEIN KINASE DOMAIN-CONTAINING PROTEIN"/>
    <property type="match status" value="1"/>
</dbReference>
<dbReference type="FunFam" id="2.60.40.10:FF:001088">
    <property type="entry name" value="Macrophage colony-stimulating factor 1 receptor"/>
    <property type="match status" value="1"/>
</dbReference>
<feature type="domain" description="Ig-like" evidence="5">
    <location>
        <begin position="21"/>
        <end position="84"/>
    </location>
</feature>
<dbReference type="InterPro" id="IPR007110">
    <property type="entry name" value="Ig-like_dom"/>
</dbReference>
<feature type="domain" description="Ig-like" evidence="5">
    <location>
        <begin position="202"/>
        <end position="293"/>
    </location>
</feature>
<dbReference type="PIRSF" id="PIRSF000615">
    <property type="entry name" value="TyrPK_CSF1-R"/>
    <property type="match status" value="1"/>
</dbReference>
<dbReference type="InterPro" id="IPR036179">
    <property type="entry name" value="Ig-like_dom_sf"/>
</dbReference>
<dbReference type="GO" id="GO:0002682">
    <property type="term" value="P:regulation of immune system process"/>
    <property type="evidence" value="ECO:0007669"/>
    <property type="project" value="UniProtKB-ARBA"/>
</dbReference>
<dbReference type="Proteomes" id="UP000694540">
    <property type="component" value="Unplaced"/>
</dbReference>
<evidence type="ECO:0000259" key="5">
    <source>
        <dbReference type="PROSITE" id="PS50835"/>
    </source>
</evidence>
<evidence type="ECO:0000313" key="7">
    <source>
        <dbReference type="Proteomes" id="UP000694540"/>
    </source>
</evidence>
<dbReference type="InterPro" id="IPR013783">
    <property type="entry name" value="Ig-like_fold"/>
</dbReference>
<accession>A0A8C3VXM0</accession>
<dbReference type="SMART" id="SM00409">
    <property type="entry name" value="IG"/>
    <property type="match status" value="3"/>
</dbReference>
<organism evidence="6 7">
    <name type="scientific">Catagonus wagneri</name>
    <name type="common">Chacoan peccary</name>
    <dbReference type="NCBI Taxonomy" id="51154"/>
    <lineage>
        <taxon>Eukaryota</taxon>
        <taxon>Metazoa</taxon>
        <taxon>Chordata</taxon>
        <taxon>Craniata</taxon>
        <taxon>Vertebrata</taxon>
        <taxon>Euteleostomi</taxon>
        <taxon>Mammalia</taxon>
        <taxon>Eutheria</taxon>
        <taxon>Laurasiatheria</taxon>
        <taxon>Artiodactyla</taxon>
        <taxon>Suina</taxon>
        <taxon>Tayassuidae</taxon>
        <taxon>Catagonus</taxon>
    </lineage>
</organism>
<evidence type="ECO:0000256" key="1">
    <source>
        <dbReference type="ARBA" id="ARBA00011360"/>
    </source>
</evidence>